<organism evidence="1">
    <name type="scientific">Pedococcus sp. KACC 23699</name>
    <dbReference type="NCBI Taxonomy" id="3149228"/>
    <lineage>
        <taxon>Bacteria</taxon>
        <taxon>Bacillati</taxon>
        <taxon>Actinomycetota</taxon>
        <taxon>Actinomycetes</taxon>
        <taxon>Micrococcales</taxon>
        <taxon>Intrasporangiaceae</taxon>
        <taxon>Pedococcus</taxon>
    </lineage>
</organism>
<dbReference type="InterPro" id="IPR002591">
    <property type="entry name" value="Phosphodiest/P_Trfase"/>
</dbReference>
<dbReference type="Pfam" id="PF01663">
    <property type="entry name" value="Phosphodiest"/>
    <property type="match status" value="1"/>
</dbReference>
<reference evidence="1" key="1">
    <citation type="submission" date="2024-05" db="EMBL/GenBank/DDBJ databases">
        <authorList>
            <person name="Kim S."/>
            <person name="Heo J."/>
            <person name="Choi H."/>
            <person name="Choi Y."/>
            <person name="Kwon S.-W."/>
            <person name="Kim Y."/>
        </authorList>
    </citation>
    <scope>NUCLEOTIDE SEQUENCE</scope>
    <source>
        <strain evidence="1">KACC 23699</strain>
    </source>
</reference>
<dbReference type="SUPFAM" id="SSF53649">
    <property type="entry name" value="Alkaline phosphatase-like"/>
    <property type="match status" value="1"/>
</dbReference>
<dbReference type="RefSeq" id="WP_406829870.1">
    <property type="nucleotide sequence ID" value="NZ_CP157483.1"/>
</dbReference>
<name>A0AAU7JQW2_9MICO</name>
<evidence type="ECO:0000313" key="1">
    <source>
        <dbReference type="EMBL" id="XBO42449.1"/>
    </source>
</evidence>
<protein>
    <submittedName>
        <fullName evidence="1">Alkaline phosphatase family protein</fullName>
    </submittedName>
</protein>
<accession>A0AAU7JQW2</accession>
<dbReference type="EMBL" id="CP157483">
    <property type="protein sequence ID" value="XBO42449.1"/>
    <property type="molecule type" value="Genomic_DNA"/>
</dbReference>
<proteinExistence type="predicted"/>
<dbReference type="InterPro" id="IPR017850">
    <property type="entry name" value="Alkaline_phosphatase_core_sf"/>
</dbReference>
<gene>
    <name evidence="1" type="ORF">ABEG17_12780</name>
</gene>
<sequence>MGLQQVLQLWEDPATAPTLTWWANVVTDAGHHGGGPGSQMARDSLRQSDARLVAFLDHLDRLGVLHEVTFLLTADHGFEGTDPSVTGSWTPALESLGIPYRDEGPGFVYLL</sequence>
<dbReference type="Gene3D" id="3.40.720.10">
    <property type="entry name" value="Alkaline Phosphatase, subunit A"/>
    <property type="match status" value="1"/>
</dbReference>
<dbReference type="AlphaFoldDB" id="A0AAU7JQW2"/>